<sequence>MPGNNQDSVSDDATIAHVGVKLPPFWKANPALWFVQLEAQFALAGITVDDTKFNHVISAVDSEILNSVSDIILRPPDIDKYTILKKRLIELHSENKASKIRTLLQGLELGDQRPSQLLTRMRALAGDTVGEPLLKSLWMGRLPNSTQTILAALSEDLAGLATVADKISDLTNHSNINAVHVTPSTSDARVTQLEQQVTQLTTLVGELSSTICQTRSRSRDRQFNYGRSRSRDRFRKYKESSSEFYGILSQFPELTNPSQPKRNNKPTKVHHFIETTGQPVFSRPRRLSPELLKIARQEFEFLMSQGIVRPSSSPWASTLHMVKKSNGEWRPCGDYRRLNAITIPDRYPVHHIQDCTQIFFNKTIFSTLDLMRAYHQIPVNPAVIPKTTITTPFGLFEYVFMPFGLRNAGQTFQRYIHQVLSNLDFCVPYFDDVLIASNNSEEHKQHLKQVFERLSQHGLKLNPLKCVLGKSSVKFLGCLITSEGVKPLPEKVQAISQFPKPQNIAELKLFLAMLNFYRRFLPNAADTQASLHEFLKNSKKNDKRPVSWTDVTLAAFEKCKAAIINAATLTFHAPNQQLSIMVDASDLAIGAVLHTTISLGHKPLAFYSRKLSPSELKYSTYDRELLAIYATVKHFRHLLEGQNFIIFTDHRPLTFAFTKKSDSSSPR</sequence>
<dbReference type="GO" id="GO:0006508">
    <property type="term" value="P:proteolysis"/>
    <property type="evidence" value="ECO:0007669"/>
    <property type="project" value="UniProtKB-KW"/>
</dbReference>
<gene>
    <name evidence="11" type="primary">pol_3</name>
    <name evidence="11" type="ORF">AVEN_165330_1</name>
</gene>
<dbReference type="PANTHER" id="PTHR37984">
    <property type="entry name" value="PROTEIN CBG26694"/>
    <property type="match status" value="1"/>
</dbReference>
<dbReference type="SUPFAM" id="SSF56672">
    <property type="entry name" value="DNA/RNA polymerases"/>
    <property type="match status" value="1"/>
</dbReference>
<evidence type="ECO:0000256" key="1">
    <source>
        <dbReference type="ARBA" id="ARBA00012493"/>
    </source>
</evidence>
<proteinExistence type="predicted"/>
<dbReference type="CDD" id="cd09274">
    <property type="entry name" value="RNase_HI_RT_Ty3"/>
    <property type="match status" value="1"/>
</dbReference>
<evidence type="ECO:0000256" key="3">
    <source>
        <dbReference type="ARBA" id="ARBA00022679"/>
    </source>
</evidence>
<dbReference type="Pfam" id="PF23055">
    <property type="entry name" value="DUF7041"/>
    <property type="match status" value="1"/>
</dbReference>
<protein>
    <recommendedName>
        <fullName evidence="1">RNA-directed DNA polymerase</fullName>
        <ecNumber evidence="1">2.7.7.49</ecNumber>
    </recommendedName>
</protein>
<dbReference type="Proteomes" id="UP000499080">
    <property type="component" value="Unassembled WGS sequence"/>
</dbReference>
<dbReference type="InterPro" id="IPR043502">
    <property type="entry name" value="DNA/RNA_pol_sf"/>
</dbReference>
<keyword evidence="3" id="KW-0808">Transferase</keyword>
<evidence type="ECO:0000313" key="11">
    <source>
        <dbReference type="EMBL" id="GBL83111.1"/>
    </source>
</evidence>
<name>A0A4Y2ASY4_ARAVE</name>
<dbReference type="InterPro" id="IPR043128">
    <property type="entry name" value="Rev_trsase/Diguanyl_cyclase"/>
</dbReference>
<dbReference type="PANTHER" id="PTHR37984:SF5">
    <property type="entry name" value="PROTEIN NYNRIN-LIKE"/>
    <property type="match status" value="1"/>
</dbReference>
<dbReference type="CDD" id="cd01647">
    <property type="entry name" value="RT_LTR"/>
    <property type="match status" value="1"/>
</dbReference>
<dbReference type="InterPro" id="IPR000477">
    <property type="entry name" value="RT_dom"/>
</dbReference>
<keyword evidence="5" id="KW-0540">Nuclease</keyword>
<dbReference type="OrthoDB" id="41323at2759"/>
<organism evidence="11 12">
    <name type="scientific">Araneus ventricosus</name>
    <name type="common">Orbweaver spider</name>
    <name type="synonym">Epeira ventricosa</name>
    <dbReference type="NCBI Taxonomy" id="182803"/>
    <lineage>
        <taxon>Eukaryota</taxon>
        <taxon>Metazoa</taxon>
        <taxon>Ecdysozoa</taxon>
        <taxon>Arthropoda</taxon>
        <taxon>Chelicerata</taxon>
        <taxon>Arachnida</taxon>
        <taxon>Araneae</taxon>
        <taxon>Araneomorphae</taxon>
        <taxon>Entelegynae</taxon>
        <taxon>Araneoidea</taxon>
        <taxon>Araneidae</taxon>
        <taxon>Araneus</taxon>
    </lineage>
</organism>
<dbReference type="GO" id="GO:0003964">
    <property type="term" value="F:RNA-directed DNA polymerase activity"/>
    <property type="evidence" value="ECO:0007669"/>
    <property type="project" value="UniProtKB-KW"/>
</dbReference>
<dbReference type="FunFam" id="3.30.70.270:FF:000020">
    <property type="entry name" value="Transposon Tf2-6 polyprotein-like Protein"/>
    <property type="match status" value="1"/>
</dbReference>
<dbReference type="Gene3D" id="3.30.70.270">
    <property type="match status" value="2"/>
</dbReference>
<reference evidence="11 12" key="1">
    <citation type="journal article" date="2019" name="Sci. Rep.">
        <title>Orb-weaving spider Araneus ventricosus genome elucidates the spidroin gene catalogue.</title>
        <authorList>
            <person name="Kono N."/>
            <person name="Nakamura H."/>
            <person name="Ohtoshi R."/>
            <person name="Moran D.A.P."/>
            <person name="Shinohara A."/>
            <person name="Yoshida Y."/>
            <person name="Fujiwara M."/>
            <person name="Mori M."/>
            <person name="Tomita M."/>
            <person name="Arakawa K."/>
        </authorList>
    </citation>
    <scope>NUCLEOTIDE SEQUENCE [LARGE SCALE GENOMIC DNA]</scope>
</reference>
<dbReference type="Gene3D" id="3.10.10.10">
    <property type="entry name" value="HIV Type 1 Reverse Transcriptase, subunit A, domain 1"/>
    <property type="match status" value="1"/>
</dbReference>
<comment type="caution">
    <text evidence="11">The sequence shown here is derived from an EMBL/GenBank/DDBJ whole genome shotgun (WGS) entry which is preliminary data.</text>
</comment>
<dbReference type="FunFam" id="3.10.20.370:FF:000001">
    <property type="entry name" value="Retrovirus-related Pol polyprotein from transposon 17.6-like protein"/>
    <property type="match status" value="1"/>
</dbReference>
<keyword evidence="4" id="KW-0548">Nucleotidyltransferase</keyword>
<dbReference type="FunFam" id="3.10.10.10:FF:000007">
    <property type="entry name" value="Retrovirus-related Pol polyprotein from transposon 17.6-like Protein"/>
    <property type="match status" value="1"/>
</dbReference>
<evidence type="ECO:0000256" key="6">
    <source>
        <dbReference type="ARBA" id="ARBA00022759"/>
    </source>
</evidence>
<evidence type="ECO:0000256" key="2">
    <source>
        <dbReference type="ARBA" id="ARBA00022670"/>
    </source>
</evidence>
<dbReference type="EC" id="2.7.7.49" evidence="1"/>
<keyword evidence="9" id="KW-0511">Multifunctional enzyme</keyword>
<dbReference type="InterPro" id="IPR041577">
    <property type="entry name" value="RT_RNaseH_2"/>
</dbReference>
<dbReference type="GO" id="GO:0004519">
    <property type="term" value="F:endonuclease activity"/>
    <property type="evidence" value="ECO:0007669"/>
    <property type="project" value="UniProtKB-KW"/>
</dbReference>
<feature type="domain" description="Reverse transcriptase" evidence="10">
    <location>
        <begin position="303"/>
        <end position="480"/>
    </location>
</feature>
<evidence type="ECO:0000256" key="5">
    <source>
        <dbReference type="ARBA" id="ARBA00022722"/>
    </source>
</evidence>
<dbReference type="InterPro" id="IPR055469">
    <property type="entry name" value="DUF7041"/>
</dbReference>
<dbReference type="Pfam" id="PF17919">
    <property type="entry name" value="RT_RNaseH_2"/>
    <property type="match status" value="1"/>
</dbReference>
<keyword evidence="2" id="KW-0645">Protease</keyword>
<dbReference type="Pfam" id="PF00078">
    <property type="entry name" value="RVT_1"/>
    <property type="match status" value="1"/>
</dbReference>
<evidence type="ECO:0000256" key="4">
    <source>
        <dbReference type="ARBA" id="ARBA00022695"/>
    </source>
</evidence>
<keyword evidence="7" id="KW-0378">Hydrolase</keyword>
<keyword evidence="6" id="KW-0255">Endonuclease</keyword>
<dbReference type="EMBL" id="BGPR01000031">
    <property type="protein sequence ID" value="GBL83111.1"/>
    <property type="molecule type" value="Genomic_DNA"/>
</dbReference>
<evidence type="ECO:0000259" key="10">
    <source>
        <dbReference type="PROSITE" id="PS50878"/>
    </source>
</evidence>
<accession>A0A4Y2ASY4</accession>
<evidence type="ECO:0000256" key="7">
    <source>
        <dbReference type="ARBA" id="ARBA00022801"/>
    </source>
</evidence>
<dbReference type="AlphaFoldDB" id="A0A4Y2ASY4"/>
<dbReference type="GO" id="GO:0008233">
    <property type="term" value="F:peptidase activity"/>
    <property type="evidence" value="ECO:0007669"/>
    <property type="project" value="UniProtKB-KW"/>
</dbReference>
<keyword evidence="8" id="KW-0695">RNA-directed DNA polymerase</keyword>
<keyword evidence="12" id="KW-1185">Reference proteome</keyword>
<evidence type="ECO:0000313" key="12">
    <source>
        <dbReference type="Proteomes" id="UP000499080"/>
    </source>
</evidence>
<dbReference type="InterPro" id="IPR050951">
    <property type="entry name" value="Retrovirus_Pol_polyprotein"/>
</dbReference>
<evidence type="ECO:0000256" key="9">
    <source>
        <dbReference type="ARBA" id="ARBA00023268"/>
    </source>
</evidence>
<dbReference type="PROSITE" id="PS50878">
    <property type="entry name" value="RT_POL"/>
    <property type="match status" value="1"/>
</dbReference>
<evidence type="ECO:0000256" key="8">
    <source>
        <dbReference type="ARBA" id="ARBA00022918"/>
    </source>
</evidence>